<evidence type="ECO:0000313" key="1">
    <source>
        <dbReference type="EnsemblMetazoa" id="ADIR014396-PC"/>
    </source>
</evidence>
<dbReference type="AlphaFoldDB" id="A0A182NWZ6"/>
<name>A0A182NWZ6_9DIPT</name>
<reference evidence="2" key="1">
    <citation type="submission" date="2013-03" db="EMBL/GenBank/DDBJ databases">
        <title>The Genome Sequence of Anopheles dirus WRAIR2.</title>
        <authorList>
            <consortium name="The Broad Institute Genomics Platform"/>
            <person name="Neafsey D.E."/>
            <person name="Walton C."/>
            <person name="Walker B."/>
            <person name="Young S.K."/>
            <person name="Zeng Q."/>
            <person name="Gargeya S."/>
            <person name="Fitzgerald M."/>
            <person name="Haas B."/>
            <person name="Abouelleil A."/>
            <person name="Allen A.W."/>
            <person name="Alvarado L."/>
            <person name="Arachchi H.M."/>
            <person name="Berlin A.M."/>
            <person name="Chapman S.B."/>
            <person name="Gainer-Dewar J."/>
            <person name="Goldberg J."/>
            <person name="Griggs A."/>
            <person name="Gujja S."/>
            <person name="Hansen M."/>
            <person name="Howarth C."/>
            <person name="Imamovic A."/>
            <person name="Ireland A."/>
            <person name="Larimer J."/>
            <person name="McCowan C."/>
            <person name="Murphy C."/>
            <person name="Pearson M."/>
            <person name="Poon T.W."/>
            <person name="Priest M."/>
            <person name="Roberts A."/>
            <person name="Saif S."/>
            <person name="Shea T."/>
            <person name="Sisk P."/>
            <person name="Sykes S."/>
            <person name="Wortman J."/>
            <person name="Nusbaum C."/>
            <person name="Birren B."/>
        </authorList>
    </citation>
    <scope>NUCLEOTIDE SEQUENCE [LARGE SCALE GENOMIC DNA]</scope>
    <source>
        <strain evidence="2">WRAIR2</strain>
    </source>
</reference>
<dbReference type="Proteomes" id="UP000075884">
    <property type="component" value="Unassembled WGS sequence"/>
</dbReference>
<keyword evidence="2" id="KW-1185">Reference proteome</keyword>
<sequence>MCMYVFIHVYRAFVTFPGVATKNQTHSLYCTYSYYR</sequence>
<proteinExistence type="predicted"/>
<accession>A0A182NWZ6</accession>
<dbReference type="VEuPathDB" id="VectorBase:ADIR014396"/>
<reference evidence="1" key="2">
    <citation type="submission" date="2020-05" db="UniProtKB">
        <authorList>
            <consortium name="EnsemblMetazoa"/>
        </authorList>
    </citation>
    <scope>IDENTIFICATION</scope>
    <source>
        <strain evidence="1">WRAIR2</strain>
    </source>
</reference>
<evidence type="ECO:0000313" key="2">
    <source>
        <dbReference type="Proteomes" id="UP000075884"/>
    </source>
</evidence>
<organism evidence="1 2">
    <name type="scientific">Anopheles dirus</name>
    <dbReference type="NCBI Taxonomy" id="7168"/>
    <lineage>
        <taxon>Eukaryota</taxon>
        <taxon>Metazoa</taxon>
        <taxon>Ecdysozoa</taxon>
        <taxon>Arthropoda</taxon>
        <taxon>Hexapoda</taxon>
        <taxon>Insecta</taxon>
        <taxon>Pterygota</taxon>
        <taxon>Neoptera</taxon>
        <taxon>Endopterygota</taxon>
        <taxon>Diptera</taxon>
        <taxon>Nematocera</taxon>
        <taxon>Culicoidea</taxon>
        <taxon>Culicidae</taxon>
        <taxon>Anophelinae</taxon>
        <taxon>Anopheles</taxon>
    </lineage>
</organism>
<dbReference type="EnsemblMetazoa" id="ADIR014396-RC">
    <property type="protein sequence ID" value="ADIR014396-PC"/>
    <property type="gene ID" value="ADIR014396"/>
</dbReference>
<protein>
    <submittedName>
        <fullName evidence="1">Uncharacterized protein</fullName>
    </submittedName>
</protein>